<name>A0ABD0KWN1_9CAEN</name>
<keyword evidence="3" id="KW-1185">Reference proteome</keyword>
<organism evidence="2 3">
    <name type="scientific">Batillaria attramentaria</name>
    <dbReference type="NCBI Taxonomy" id="370345"/>
    <lineage>
        <taxon>Eukaryota</taxon>
        <taxon>Metazoa</taxon>
        <taxon>Spiralia</taxon>
        <taxon>Lophotrochozoa</taxon>
        <taxon>Mollusca</taxon>
        <taxon>Gastropoda</taxon>
        <taxon>Caenogastropoda</taxon>
        <taxon>Sorbeoconcha</taxon>
        <taxon>Cerithioidea</taxon>
        <taxon>Batillariidae</taxon>
        <taxon>Batillaria</taxon>
    </lineage>
</organism>
<gene>
    <name evidence="2" type="ORF">BaRGS_00017178</name>
</gene>
<dbReference type="AlphaFoldDB" id="A0ABD0KWN1"/>
<evidence type="ECO:0000313" key="3">
    <source>
        <dbReference type="Proteomes" id="UP001519460"/>
    </source>
</evidence>
<comment type="caution">
    <text evidence="2">The sequence shown here is derived from an EMBL/GenBank/DDBJ whole genome shotgun (WGS) entry which is preliminary data.</text>
</comment>
<accession>A0ABD0KWN1</accession>
<dbReference type="Proteomes" id="UP001519460">
    <property type="component" value="Unassembled WGS sequence"/>
</dbReference>
<proteinExistence type="predicted"/>
<feature type="non-terminal residue" evidence="2">
    <location>
        <position position="1"/>
    </location>
</feature>
<dbReference type="EMBL" id="JACVVK020000113">
    <property type="protein sequence ID" value="KAK7491539.1"/>
    <property type="molecule type" value="Genomic_DNA"/>
</dbReference>
<feature type="compositionally biased region" description="Polar residues" evidence="1">
    <location>
        <begin position="78"/>
        <end position="96"/>
    </location>
</feature>
<feature type="region of interest" description="Disordered" evidence="1">
    <location>
        <begin position="74"/>
        <end position="124"/>
    </location>
</feature>
<evidence type="ECO:0000313" key="2">
    <source>
        <dbReference type="EMBL" id="KAK7491539.1"/>
    </source>
</evidence>
<sequence length="283" mass="31270">VEATSPRRREEKSVCFETATSGRAWFLGGCLCSFEPDMMSLWSQQMLVFIDWQRHGLSDVEARLKGNRAAIGRWIANEPQSGSPTTTSQWSDGQKGQRTRDAREKNLRGKGPEGNKGRLDGETSPLALFNKNDVKDATRTVLCDVFKEVTRSQDWNCFPFCITPNAHLPLHTTPAVARPREKRPAETVKKVTGGWQAQVGISVPDLILSGGRPGGKCRKNKHELFTDWRPNNRRLVLPRTVCFAWGRGLREIVLTGACSKASLHAGTGAENGSRADLVSDATV</sequence>
<protein>
    <submittedName>
        <fullName evidence="2">Uncharacterized protein</fullName>
    </submittedName>
</protein>
<feature type="compositionally biased region" description="Basic and acidic residues" evidence="1">
    <location>
        <begin position="98"/>
        <end position="121"/>
    </location>
</feature>
<evidence type="ECO:0000256" key="1">
    <source>
        <dbReference type="SAM" id="MobiDB-lite"/>
    </source>
</evidence>
<reference evidence="2 3" key="1">
    <citation type="journal article" date="2023" name="Sci. Data">
        <title>Genome assembly of the Korean intertidal mud-creeper Batillaria attramentaria.</title>
        <authorList>
            <person name="Patra A.K."/>
            <person name="Ho P.T."/>
            <person name="Jun S."/>
            <person name="Lee S.J."/>
            <person name="Kim Y."/>
            <person name="Won Y.J."/>
        </authorList>
    </citation>
    <scope>NUCLEOTIDE SEQUENCE [LARGE SCALE GENOMIC DNA]</scope>
    <source>
        <strain evidence="2">Wonlab-2016</strain>
    </source>
</reference>